<sequence>MCSEFETAVRKYNSKPETGLRDWAKMEFMGGDINAFIDTLVAFKSTISIALDTITTSSSQFSQEYDERIKDTIYDLEVRLQRLEDELSHPSPGDTKTWDAITILQHEKEALKLCLRNAAESEQNSVEVQRKAHQALKEARNKLAWASRGDEGPDPQDTTPLPGGGPPTGKMCAGDALNKPATRAARFRNDGQWHATSHYFQLYTMARGVAMDIGQIFYEDACDVHGRPRPPTQPQTRRLPTMSTAFARPIDWDKKTVSVTTTSVSDGSVDVPPLGDPANERRFWWQRRTSRGYDPENIATLPSVFDDPDTADKYQPPANWENIKCFDPRARWTWREEYALLRKIDLRIMSFACIMFIALELDRSNLGQALSDNFLTDLGLTTNDYNLGNTVRLISFLCAEIPSQLVSKWMGPDRWIPLQMCLWSIVAGSQFWLQGRSSFLATRALLGILQGGFIPDVILYLSYFYKHSEMALRLSWFWGMDTGGEIIADILAYGILHLRGVHGLSGWRWLFLIEGIITLLVGLLAFLMMPAGPCQTASWFRGKNGWFTPREETIIVNRVLRDDPSKSGMHNRQPVTPKLLWKSLCDYDLWPLYMIGMLFEIPSSPPGSYLTLSLRGLGFTTFQVNLLAIPLNVLSIVTMFLLAAFSEWSGQLALSSLFAQVWVLPFLVWLEVAYSSTSNKWVVYAVMTLFLSQPYAHPIQVSWNSRNSNTVRSRTVSAAAYNMFVQLSGIISAQIYRADDAPLYRRGNKVLLGILALNFVVYGFAKVYYVKRNQYRDRVWNGMTEEQRLHYLATTTDEGNKRLDFRFAH</sequence>
<evidence type="ECO:0000313" key="10">
    <source>
        <dbReference type="Proteomes" id="UP000031575"/>
    </source>
</evidence>
<keyword evidence="4 7" id="KW-1133">Transmembrane helix</keyword>
<evidence type="ECO:0000256" key="4">
    <source>
        <dbReference type="ARBA" id="ARBA00022989"/>
    </source>
</evidence>
<dbReference type="OrthoDB" id="1935484at2759"/>
<dbReference type="AlphaFoldDB" id="A0A0C2IEX1"/>
<dbReference type="InterPro" id="IPR011701">
    <property type="entry name" value="MFS"/>
</dbReference>
<dbReference type="Pfam" id="PF17111">
    <property type="entry name" value="PigL_N"/>
    <property type="match status" value="1"/>
</dbReference>
<dbReference type="Pfam" id="PF07690">
    <property type="entry name" value="MFS_1"/>
    <property type="match status" value="1"/>
</dbReference>
<dbReference type="FunFam" id="1.20.1250.20:FF:000106">
    <property type="entry name" value="MFS transporter, putative"/>
    <property type="match status" value="1"/>
</dbReference>
<dbReference type="PANTHER" id="PTHR43791:SF65">
    <property type="entry name" value="MAJOR FACILITATOR SUPERFAMILY (MFS) PROFILE DOMAIN-CONTAINING PROTEIN-RELATED"/>
    <property type="match status" value="1"/>
</dbReference>
<evidence type="ECO:0000259" key="8">
    <source>
        <dbReference type="Pfam" id="PF17111"/>
    </source>
</evidence>
<feature type="domain" description="Azaphilone pigments biosynthesis cluster protein L N-terminal" evidence="8">
    <location>
        <begin position="1"/>
        <end position="116"/>
    </location>
</feature>
<comment type="caution">
    <text evidence="9">The sequence shown here is derived from an EMBL/GenBank/DDBJ whole genome shotgun (WGS) entry which is preliminary data.</text>
</comment>
<dbReference type="Proteomes" id="UP000031575">
    <property type="component" value="Unassembled WGS sequence"/>
</dbReference>
<feature type="transmembrane region" description="Helical" evidence="7">
    <location>
        <begin position="719"/>
        <end position="738"/>
    </location>
</feature>
<dbReference type="GO" id="GO:0022857">
    <property type="term" value="F:transmembrane transporter activity"/>
    <property type="evidence" value="ECO:0007669"/>
    <property type="project" value="InterPro"/>
</dbReference>
<evidence type="ECO:0000256" key="5">
    <source>
        <dbReference type="ARBA" id="ARBA00023136"/>
    </source>
</evidence>
<name>A0A0C2IEX1_9PEZI</name>
<reference evidence="9 10" key="1">
    <citation type="journal article" date="2014" name="BMC Genomics">
        <title>Comparative genomics of the major fungal agents of human and animal Sporotrichosis: Sporothrix schenckii and Sporothrix brasiliensis.</title>
        <authorList>
            <person name="Teixeira M.M."/>
            <person name="de Almeida L.G."/>
            <person name="Kubitschek-Barreira P."/>
            <person name="Alves F.L."/>
            <person name="Kioshima E.S."/>
            <person name="Abadio A.K."/>
            <person name="Fernandes L."/>
            <person name="Derengowski L.S."/>
            <person name="Ferreira K.S."/>
            <person name="Souza R.C."/>
            <person name="Ruiz J.C."/>
            <person name="de Andrade N.C."/>
            <person name="Paes H.C."/>
            <person name="Nicola A.M."/>
            <person name="Albuquerque P."/>
            <person name="Gerber A.L."/>
            <person name="Martins V.P."/>
            <person name="Peconick L.D."/>
            <person name="Neto A.V."/>
            <person name="Chaucanez C.B."/>
            <person name="Silva P.A."/>
            <person name="Cunha O.L."/>
            <person name="de Oliveira F.F."/>
            <person name="dos Santos T.C."/>
            <person name="Barros A.L."/>
            <person name="Soares M.A."/>
            <person name="de Oliveira L.M."/>
            <person name="Marini M.M."/>
            <person name="Villalobos-Duno H."/>
            <person name="Cunha M.M."/>
            <person name="de Hoog S."/>
            <person name="da Silveira J.F."/>
            <person name="Henrissat B."/>
            <person name="Nino-Vega G.A."/>
            <person name="Cisalpino P.S."/>
            <person name="Mora-Montes H.M."/>
            <person name="Almeida S.R."/>
            <person name="Stajich J.E."/>
            <person name="Lopes-Bezerra L.M."/>
            <person name="Vasconcelos A.T."/>
            <person name="Felipe M.S."/>
        </authorList>
    </citation>
    <scope>NUCLEOTIDE SEQUENCE [LARGE SCALE GENOMIC DNA]</scope>
    <source>
        <strain evidence="9 10">5110</strain>
    </source>
</reference>
<evidence type="ECO:0000256" key="3">
    <source>
        <dbReference type="ARBA" id="ARBA00022692"/>
    </source>
</evidence>
<feature type="transmembrane region" description="Helical" evidence="7">
    <location>
        <begin position="624"/>
        <end position="646"/>
    </location>
</feature>
<keyword evidence="3 7" id="KW-0812">Transmembrane</keyword>
<feature type="transmembrane region" description="Helical" evidence="7">
    <location>
        <begin position="652"/>
        <end position="674"/>
    </location>
</feature>
<evidence type="ECO:0000313" key="9">
    <source>
        <dbReference type="EMBL" id="KIH87771.1"/>
    </source>
</evidence>
<keyword evidence="2" id="KW-0813">Transport</keyword>
<dbReference type="GeneID" id="63677736"/>
<protein>
    <submittedName>
        <fullName evidence="9">MFS transporter</fullName>
    </submittedName>
</protein>
<accession>A0A0C2IEX1</accession>
<proteinExistence type="predicted"/>
<dbReference type="GO" id="GO:0016020">
    <property type="term" value="C:membrane"/>
    <property type="evidence" value="ECO:0007669"/>
    <property type="project" value="UniProtKB-SubCell"/>
</dbReference>
<evidence type="ECO:0000256" key="6">
    <source>
        <dbReference type="SAM" id="MobiDB-lite"/>
    </source>
</evidence>
<keyword evidence="5 7" id="KW-0472">Membrane</keyword>
<keyword evidence="10" id="KW-1185">Reference proteome</keyword>
<dbReference type="EMBL" id="AWTV01000010">
    <property type="protein sequence ID" value="KIH87771.1"/>
    <property type="molecule type" value="Genomic_DNA"/>
</dbReference>
<feature type="transmembrane region" description="Helical" evidence="7">
    <location>
        <begin position="476"/>
        <end position="496"/>
    </location>
</feature>
<comment type="subcellular location">
    <subcellularLocation>
        <location evidence="1">Membrane</location>
        <topology evidence="1">Multi-pass membrane protein</topology>
    </subcellularLocation>
</comment>
<dbReference type="InterPro" id="IPR036259">
    <property type="entry name" value="MFS_trans_sf"/>
</dbReference>
<dbReference type="HOGENOM" id="CLU_001265_2_1_1"/>
<feature type="transmembrane region" description="Helical" evidence="7">
    <location>
        <begin position="445"/>
        <end position="464"/>
    </location>
</feature>
<feature type="region of interest" description="Disordered" evidence="6">
    <location>
        <begin position="145"/>
        <end position="173"/>
    </location>
</feature>
<feature type="transmembrane region" description="Helical" evidence="7">
    <location>
        <begin position="508"/>
        <end position="529"/>
    </location>
</feature>
<organism evidence="9 10">
    <name type="scientific">Sporothrix brasiliensis 5110</name>
    <dbReference type="NCBI Taxonomy" id="1398154"/>
    <lineage>
        <taxon>Eukaryota</taxon>
        <taxon>Fungi</taxon>
        <taxon>Dikarya</taxon>
        <taxon>Ascomycota</taxon>
        <taxon>Pezizomycotina</taxon>
        <taxon>Sordariomycetes</taxon>
        <taxon>Sordariomycetidae</taxon>
        <taxon>Ophiostomatales</taxon>
        <taxon>Ophiostomataceae</taxon>
        <taxon>Sporothrix</taxon>
    </lineage>
</organism>
<dbReference type="RefSeq" id="XP_040615781.1">
    <property type="nucleotide sequence ID" value="XM_040762815.1"/>
</dbReference>
<feature type="transmembrane region" description="Helical" evidence="7">
    <location>
        <begin position="750"/>
        <end position="769"/>
    </location>
</feature>
<evidence type="ECO:0000256" key="1">
    <source>
        <dbReference type="ARBA" id="ARBA00004141"/>
    </source>
</evidence>
<dbReference type="SUPFAM" id="SSF103473">
    <property type="entry name" value="MFS general substrate transporter"/>
    <property type="match status" value="1"/>
</dbReference>
<dbReference type="VEuPathDB" id="FungiDB:SPBR_04538"/>
<dbReference type="Gene3D" id="1.20.1250.20">
    <property type="entry name" value="MFS general substrate transporter like domains"/>
    <property type="match status" value="1"/>
</dbReference>
<gene>
    <name evidence="9" type="ORF">SPBR_04538</name>
</gene>
<evidence type="ECO:0000256" key="2">
    <source>
        <dbReference type="ARBA" id="ARBA00022448"/>
    </source>
</evidence>
<dbReference type="PANTHER" id="PTHR43791">
    <property type="entry name" value="PERMEASE-RELATED"/>
    <property type="match status" value="1"/>
</dbReference>
<evidence type="ECO:0000256" key="7">
    <source>
        <dbReference type="SAM" id="Phobius"/>
    </source>
</evidence>
<dbReference type="InterPro" id="IPR031348">
    <property type="entry name" value="PigL_N"/>
</dbReference>